<evidence type="ECO:0000313" key="2">
    <source>
        <dbReference type="EMBL" id="MBU9739341.1"/>
    </source>
</evidence>
<organism evidence="2 3">
    <name type="scientific">Diplocloster agilis</name>
    <dbReference type="NCBI Taxonomy" id="2850323"/>
    <lineage>
        <taxon>Bacteria</taxon>
        <taxon>Bacillati</taxon>
        <taxon>Bacillota</taxon>
        <taxon>Clostridia</taxon>
        <taxon>Lachnospirales</taxon>
        <taxon>Lachnospiraceae</taxon>
        <taxon>Diplocloster</taxon>
    </lineage>
</organism>
<dbReference type="RefSeq" id="WP_238723220.1">
    <property type="nucleotide sequence ID" value="NZ_JAHQCW010000056.1"/>
</dbReference>
<dbReference type="SMART" id="SM00530">
    <property type="entry name" value="HTH_XRE"/>
    <property type="match status" value="1"/>
</dbReference>
<dbReference type="PROSITE" id="PS50943">
    <property type="entry name" value="HTH_CROC1"/>
    <property type="match status" value="1"/>
</dbReference>
<dbReference type="GO" id="GO:0003677">
    <property type="term" value="F:DNA binding"/>
    <property type="evidence" value="ECO:0007669"/>
    <property type="project" value="InterPro"/>
</dbReference>
<evidence type="ECO:0000313" key="3">
    <source>
        <dbReference type="Proteomes" id="UP000712157"/>
    </source>
</evidence>
<protein>
    <submittedName>
        <fullName evidence="2">Helix-turn-helix transcriptional regulator</fullName>
    </submittedName>
</protein>
<dbReference type="EMBL" id="JAHQCW010000056">
    <property type="protein sequence ID" value="MBU9739341.1"/>
    <property type="molecule type" value="Genomic_DNA"/>
</dbReference>
<keyword evidence="3" id="KW-1185">Reference proteome</keyword>
<dbReference type="InterPro" id="IPR001387">
    <property type="entry name" value="Cro/C1-type_HTH"/>
</dbReference>
<gene>
    <name evidence="2" type="ORF">KTH89_22670</name>
</gene>
<sequence>MTEIGWAADEIRKAREGKGMSQTALAEAAGVSRRSIQYWEAGRDMPVDTFATLLQVLGKKVFVA</sequence>
<comment type="caution">
    <text evidence="2">The sequence shown here is derived from an EMBL/GenBank/DDBJ whole genome shotgun (WGS) entry which is preliminary data.</text>
</comment>
<name>A0A949K7E0_9FIRM</name>
<accession>A0A949K7E0</accession>
<feature type="domain" description="HTH cro/C1-type" evidence="1">
    <location>
        <begin position="11"/>
        <end position="63"/>
    </location>
</feature>
<dbReference type="Pfam" id="PF01381">
    <property type="entry name" value="HTH_3"/>
    <property type="match status" value="1"/>
</dbReference>
<dbReference type="SUPFAM" id="SSF47413">
    <property type="entry name" value="lambda repressor-like DNA-binding domains"/>
    <property type="match status" value="1"/>
</dbReference>
<dbReference type="CDD" id="cd00093">
    <property type="entry name" value="HTH_XRE"/>
    <property type="match status" value="1"/>
</dbReference>
<dbReference type="AlphaFoldDB" id="A0A949K7E0"/>
<dbReference type="Proteomes" id="UP000712157">
    <property type="component" value="Unassembled WGS sequence"/>
</dbReference>
<dbReference type="InterPro" id="IPR010982">
    <property type="entry name" value="Lambda_DNA-bd_dom_sf"/>
</dbReference>
<reference evidence="2" key="1">
    <citation type="submission" date="2021-06" db="EMBL/GenBank/DDBJ databases">
        <title>Description of novel taxa of the family Lachnospiraceae.</title>
        <authorList>
            <person name="Chaplin A.V."/>
            <person name="Sokolova S.R."/>
            <person name="Pikina A.P."/>
            <person name="Korzhanova M."/>
            <person name="Belova V."/>
            <person name="Korostin D."/>
            <person name="Efimov B.A."/>
        </authorList>
    </citation>
    <scope>NUCLEOTIDE SEQUENCE</scope>
    <source>
        <strain evidence="2">ASD5720</strain>
    </source>
</reference>
<dbReference type="Gene3D" id="1.10.260.40">
    <property type="entry name" value="lambda repressor-like DNA-binding domains"/>
    <property type="match status" value="1"/>
</dbReference>
<proteinExistence type="predicted"/>
<evidence type="ECO:0000259" key="1">
    <source>
        <dbReference type="PROSITE" id="PS50943"/>
    </source>
</evidence>